<gene>
    <name evidence="1" type="ORF">BLX24_08110</name>
</gene>
<accession>A0A1S2VM27</accession>
<dbReference type="EMBL" id="MORL01000003">
    <property type="protein sequence ID" value="OIN59812.1"/>
    <property type="molecule type" value="Genomic_DNA"/>
</dbReference>
<dbReference type="Proteomes" id="UP000181790">
    <property type="component" value="Unassembled WGS sequence"/>
</dbReference>
<dbReference type="RefSeq" id="WP_071502613.1">
    <property type="nucleotide sequence ID" value="NZ_MORL01000003.1"/>
</dbReference>
<comment type="caution">
    <text evidence="1">The sequence shown here is derived from an EMBL/GenBank/DDBJ whole genome shotgun (WGS) entry which is preliminary data.</text>
</comment>
<dbReference type="AlphaFoldDB" id="A0A1S2VM27"/>
<evidence type="ECO:0000313" key="2">
    <source>
        <dbReference type="Proteomes" id="UP000181790"/>
    </source>
</evidence>
<sequence length="462" mass="51945">MIEYFEGDQYDVAVIAATGKSPGVSFALAKETLPGAAPSAVALPDALMGSAVGDVMPWGDGNDFPQQLAVLYNNDPIIPKTLDKVASMMIGRGVLAVLADVDESGEEADVPMPKDHPVAAEIRTFLQKLDFRRYLRESAGDIAWFFNAWPELILSKDRQKIVQIHELNAEECRWCRMDENGNLPHVYLSSAWPNVTISEERYTKKLTALDPYRWDRVDWVRESDFYKFVYPISYPTPGRRYYSLAHHYALIQSGWYHVHLDVPAYKKYLLKNQISVKYHIKVDQAYWPIRFGGAEVWNKLKAEEKRAKIQGWLKTLTDTLTSAENAGKAIMTEIAFEPAAQNKVRDYVQITTIDDKTKDGKFLDDNLEAAANVFYALGVDPAIVGFAGGDKMGAKSGGSDKREAYLIALQMLAPFREMLLEPLEFIAEYNGWKAAFPNLTFRFRDTILTTLDTGAGTKKVVS</sequence>
<evidence type="ECO:0000313" key="1">
    <source>
        <dbReference type="EMBL" id="OIN59812.1"/>
    </source>
</evidence>
<evidence type="ECO:0008006" key="3">
    <source>
        <dbReference type="Google" id="ProtNLM"/>
    </source>
</evidence>
<dbReference type="OrthoDB" id="671786at2"/>
<keyword evidence="2" id="KW-1185">Reference proteome</keyword>
<name>A0A1S2VM27_9BACT</name>
<organism evidence="1 2">
    <name type="scientific">Arsenicibacter rosenii</name>
    <dbReference type="NCBI Taxonomy" id="1750698"/>
    <lineage>
        <taxon>Bacteria</taxon>
        <taxon>Pseudomonadati</taxon>
        <taxon>Bacteroidota</taxon>
        <taxon>Cytophagia</taxon>
        <taxon>Cytophagales</taxon>
        <taxon>Spirosomataceae</taxon>
        <taxon>Arsenicibacter</taxon>
    </lineage>
</organism>
<protein>
    <recommendedName>
        <fullName evidence="3">Phage portal protein</fullName>
    </recommendedName>
</protein>
<proteinExistence type="predicted"/>
<reference evidence="1 2" key="1">
    <citation type="submission" date="2016-10" db="EMBL/GenBank/DDBJ databases">
        <title>Arsenicibacter rosenii gen. nov., sp. nov., an efficient arsenic-methylating bacterium isolated from an arsenic-contaminated paddy soil.</title>
        <authorList>
            <person name="Huang K."/>
        </authorList>
    </citation>
    <scope>NUCLEOTIDE SEQUENCE [LARGE SCALE GENOMIC DNA]</scope>
    <source>
        <strain evidence="1 2">SM-1</strain>
    </source>
</reference>